<dbReference type="InterPro" id="IPR002397">
    <property type="entry name" value="Cyt_P450_B"/>
</dbReference>
<gene>
    <name evidence="3" type="ORF">ACFFH7_26330</name>
</gene>
<keyword evidence="2" id="KW-0349">Heme</keyword>
<evidence type="ECO:0000313" key="3">
    <source>
        <dbReference type="EMBL" id="MFC0545050.1"/>
    </source>
</evidence>
<evidence type="ECO:0000313" key="4">
    <source>
        <dbReference type="Proteomes" id="UP001589810"/>
    </source>
</evidence>
<dbReference type="RefSeq" id="WP_273935128.1">
    <property type="nucleotide sequence ID" value="NZ_CP097263.1"/>
</dbReference>
<dbReference type="PANTHER" id="PTHR46696">
    <property type="entry name" value="P450, PUTATIVE (EUROFUNG)-RELATED"/>
    <property type="match status" value="1"/>
</dbReference>
<accession>A0ABV6MXL1</accession>
<dbReference type="Pfam" id="PF00067">
    <property type="entry name" value="p450"/>
    <property type="match status" value="1"/>
</dbReference>
<dbReference type="PRINTS" id="PR00359">
    <property type="entry name" value="BP450"/>
</dbReference>
<comment type="caution">
    <text evidence="3">The sequence shown here is derived from an EMBL/GenBank/DDBJ whole genome shotgun (WGS) entry which is preliminary data.</text>
</comment>
<dbReference type="Proteomes" id="UP001589810">
    <property type="component" value="Unassembled WGS sequence"/>
</dbReference>
<dbReference type="Gene3D" id="1.10.630.10">
    <property type="entry name" value="Cytochrome P450"/>
    <property type="match status" value="1"/>
</dbReference>
<dbReference type="SUPFAM" id="SSF48264">
    <property type="entry name" value="Cytochrome P450"/>
    <property type="match status" value="1"/>
</dbReference>
<keyword evidence="2" id="KW-0503">Monooxygenase</keyword>
<keyword evidence="2" id="KW-0479">Metal-binding</keyword>
<keyword evidence="2" id="KW-0408">Iron</keyword>
<dbReference type="EMBL" id="JBHLUD010000009">
    <property type="protein sequence ID" value="MFC0545050.1"/>
    <property type="molecule type" value="Genomic_DNA"/>
</dbReference>
<sequence>MTTTARPTLQDFLDYLEGLRKEGQVVFADKQQSWMVLGHPEVNEVLHNAAVFGSDMSELVPMSEDFALFQKGNFIQMDDPRHRQLRGTVSKAFTPRFVADMEPAIDALTRELLDAAGTEFDLVDALAYPLPVIVIANLLGIPTSDQALFRRWADTLLDRDIPQDKSIAEIRAELTAQVVPVMREMNDYFLAFIKDRRRNPGDDLTSQLTQVDDDGRKLDDEEIIGFVGLLLLAGHITTTATLGNSILTFHENQDAIAEVRRDLSLLPAAIEEVLRLRTPFPRIARMTHEEVELGGVTIPAKQFVLPMLSAANRDERVFADPAKFDLRRESNHHVTFGKGIHVCLGAPLARLEARVALKIMLERYADIEVDVAKVEERNPFVMVAVTKLPLAVKPV</sequence>
<evidence type="ECO:0000256" key="2">
    <source>
        <dbReference type="RuleBase" id="RU000461"/>
    </source>
</evidence>
<proteinExistence type="inferred from homology"/>
<comment type="similarity">
    <text evidence="1 2">Belongs to the cytochrome P450 family.</text>
</comment>
<dbReference type="InterPro" id="IPR036396">
    <property type="entry name" value="Cyt_P450_sf"/>
</dbReference>
<reference evidence="3 4" key="1">
    <citation type="submission" date="2024-09" db="EMBL/GenBank/DDBJ databases">
        <authorList>
            <person name="Sun Q."/>
            <person name="Mori K."/>
        </authorList>
    </citation>
    <scope>NUCLEOTIDE SEQUENCE [LARGE SCALE GENOMIC DNA]</scope>
    <source>
        <strain evidence="3 4">TBRC 1432</strain>
    </source>
</reference>
<dbReference type="PRINTS" id="PR00385">
    <property type="entry name" value="P450"/>
</dbReference>
<protein>
    <submittedName>
        <fullName evidence="3">Cytochrome P450</fullName>
    </submittedName>
</protein>
<dbReference type="InterPro" id="IPR017972">
    <property type="entry name" value="Cyt_P450_CS"/>
</dbReference>
<dbReference type="PANTHER" id="PTHR46696:SF1">
    <property type="entry name" value="CYTOCHROME P450 YJIB-RELATED"/>
    <property type="match status" value="1"/>
</dbReference>
<organism evidence="3 4">
    <name type="scientific">Kutzneria chonburiensis</name>
    <dbReference type="NCBI Taxonomy" id="1483604"/>
    <lineage>
        <taxon>Bacteria</taxon>
        <taxon>Bacillati</taxon>
        <taxon>Actinomycetota</taxon>
        <taxon>Actinomycetes</taxon>
        <taxon>Pseudonocardiales</taxon>
        <taxon>Pseudonocardiaceae</taxon>
        <taxon>Kutzneria</taxon>
    </lineage>
</organism>
<keyword evidence="4" id="KW-1185">Reference proteome</keyword>
<keyword evidence="2" id="KW-0560">Oxidoreductase</keyword>
<evidence type="ECO:0000256" key="1">
    <source>
        <dbReference type="ARBA" id="ARBA00010617"/>
    </source>
</evidence>
<dbReference type="InterPro" id="IPR001128">
    <property type="entry name" value="Cyt_P450"/>
</dbReference>
<dbReference type="CDD" id="cd11032">
    <property type="entry name" value="P450_EryK-like"/>
    <property type="match status" value="1"/>
</dbReference>
<dbReference type="PROSITE" id="PS00086">
    <property type="entry name" value="CYTOCHROME_P450"/>
    <property type="match status" value="1"/>
</dbReference>
<name>A0ABV6MXL1_9PSEU</name>